<organism evidence="1">
    <name type="scientific">Grus japonensis parvoviridae sp</name>
    <dbReference type="NCBI Taxonomy" id="2794512"/>
    <lineage>
        <taxon>Viruses</taxon>
        <taxon>Monodnaviria</taxon>
        <taxon>Shotokuvirae</taxon>
        <taxon>Cossaviricota</taxon>
        <taxon>Quintoviricetes</taxon>
        <taxon>Piccovirales</taxon>
        <taxon>Parvoviridae</taxon>
    </lineage>
</organism>
<protein>
    <submittedName>
        <fullName evidence="1">Nonstructural protein 2</fullName>
    </submittedName>
</protein>
<name>A0A8A4XDN9_9VIRU</name>
<evidence type="ECO:0000313" key="1">
    <source>
        <dbReference type="EMBL" id="QTE03769.1"/>
    </source>
</evidence>
<reference evidence="1" key="1">
    <citation type="submission" date="2020-09" db="EMBL/GenBank/DDBJ databases">
        <title>Parvovirus dark matter in the feces of wild birds.</title>
        <authorList>
            <person name="Dai Z."/>
            <person name="Yang S."/>
            <person name="Zhang W."/>
        </authorList>
    </citation>
    <scope>NUCLEOTIDE SEQUENCE</scope>
    <source>
        <strain evidence="1">Cra190par03</strain>
    </source>
</reference>
<proteinExistence type="predicted"/>
<sequence length="212" mass="24035">MKAWDSNYKKWSVDGPEQLIAKSSILLKGTYQTSLSSTMMASVVDCLNGLANADPVSLEDCLSMSMKEIISTSSTIVPIQETPADANSRKRQTFDDQFETLCDGYDSSTTSTKSTGRMLSYTSLCRNGKADRKFGLEEDYKDYRLTLKLYDGQICRSNPDQYWTGKLREMDVTISQDSPIMKKIESVFLEAHQNLKRKGANLRESPKRFKHY</sequence>
<dbReference type="EMBL" id="MW046400">
    <property type="protein sequence ID" value="QTE03769.1"/>
    <property type="molecule type" value="Genomic_DNA"/>
</dbReference>
<accession>A0A8A4XDN9</accession>